<evidence type="ECO:0000313" key="7">
    <source>
        <dbReference type="EMBL" id="MDX8490012.1"/>
    </source>
</evidence>
<accession>A0ABU4YW25</accession>
<proteinExistence type="predicted"/>
<dbReference type="Proteomes" id="UP001271249">
    <property type="component" value="Unassembled WGS sequence"/>
</dbReference>
<evidence type="ECO:0000313" key="8">
    <source>
        <dbReference type="Proteomes" id="UP001271249"/>
    </source>
</evidence>
<evidence type="ECO:0000256" key="2">
    <source>
        <dbReference type="ARBA" id="ARBA00022475"/>
    </source>
</evidence>
<dbReference type="PANTHER" id="PTHR30086:SF20">
    <property type="entry name" value="ARGININE EXPORTER PROTEIN ARGO-RELATED"/>
    <property type="match status" value="1"/>
</dbReference>
<evidence type="ECO:0000256" key="1">
    <source>
        <dbReference type="ARBA" id="ARBA00004651"/>
    </source>
</evidence>
<dbReference type="EMBL" id="JAVIJC010000001">
    <property type="protein sequence ID" value="MDX8490012.1"/>
    <property type="molecule type" value="Genomic_DNA"/>
</dbReference>
<sequence>MAIFLAFLGVSIVVIVTPGPDTAITIRNTLLGGRSAGILTALGVGCGLTIWALATSAGLVALLTASEPLFLAVKYAGAAYLIYLGMQALREAIWPAQSQHARSPTMPHMRLAPVAAFRQGFVSDLSNPKIAVFFPSLLPQFVPAGQPSFLSLLLLGIVFALITLAWLTIYATIIAKAGDWLRRPNVRRAVEAVSGTLLIALGIRIAAEQR</sequence>
<reference evidence="7 8" key="1">
    <citation type="submission" date="2023-08" db="EMBL/GenBank/DDBJ databases">
        <title>Implementing the SeqCode for naming new Mesorhizobium species isolated from Vachellia karroo root nodules.</title>
        <authorList>
            <person name="Van Lill M."/>
        </authorList>
    </citation>
    <scope>NUCLEOTIDE SEQUENCE [LARGE SCALE GENOMIC DNA]</scope>
    <source>
        <strain evidence="7 8">VK22B</strain>
    </source>
</reference>
<keyword evidence="2" id="KW-1003">Cell membrane</keyword>
<comment type="caution">
    <text evidence="7">The sequence shown here is derived from an EMBL/GenBank/DDBJ whole genome shotgun (WGS) entry which is preliminary data.</text>
</comment>
<keyword evidence="4 6" id="KW-1133">Transmembrane helix</keyword>
<evidence type="ECO:0000256" key="5">
    <source>
        <dbReference type="ARBA" id="ARBA00023136"/>
    </source>
</evidence>
<feature type="transmembrane region" description="Helical" evidence="6">
    <location>
        <begin position="69"/>
        <end position="86"/>
    </location>
</feature>
<feature type="transmembrane region" description="Helical" evidence="6">
    <location>
        <begin position="39"/>
        <end position="62"/>
    </location>
</feature>
<dbReference type="RefSeq" id="WP_320224157.1">
    <property type="nucleotide sequence ID" value="NZ_JAVIJC010000001.1"/>
</dbReference>
<feature type="transmembrane region" description="Helical" evidence="6">
    <location>
        <begin position="149"/>
        <end position="177"/>
    </location>
</feature>
<dbReference type="PIRSF" id="PIRSF006324">
    <property type="entry name" value="LeuE"/>
    <property type="match status" value="1"/>
</dbReference>
<dbReference type="Pfam" id="PF01810">
    <property type="entry name" value="LysE"/>
    <property type="match status" value="1"/>
</dbReference>
<evidence type="ECO:0000256" key="3">
    <source>
        <dbReference type="ARBA" id="ARBA00022692"/>
    </source>
</evidence>
<dbReference type="PANTHER" id="PTHR30086">
    <property type="entry name" value="ARGININE EXPORTER PROTEIN ARGO"/>
    <property type="match status" value="1"/>
</dbReference>
<keyword evidence="8" id="KW-1185">Reference proteome</keyword>
<evidence type="ECO:0000256" key="4">
    <source>
        <dbReference type="ARBA" id="ARBA00022989"/>
    </source>
</evidence>
<protein>
    <submittedName>
        <fullName evidence="7">LysE family translocator</fullName>
    </submittedName>
</protein>
<organism evidence="7 8">
    <name type="scientific">Mesorhizobium captivum</name>
    <dbReference type="NCBI Taxonomy" id="3072319"/>
    <lineage>
        <taxon>Bacteria</taxon>
        <taxon>Pseudomonadati</taxon>
        <taxon>Pseudomonadota</taxon>
        <taxon>Alphaproteobacteria</taxon>
        <taxon>Hyphomicrobiales</taxon>
        <taxon>Phyllobacteriaceae</taxon>
        <taxon>Mesorhizobium</taxon>
    </lineage>
</organism>
<keyword evidence="3 6" id="KW-0812">Transmembrane</keyword>
<keyword evidence="5 6" id="KW-0472">Membrane</keyword>
<evidence type="ECO:0000256" key="6">
    <source>
        <dbReference type="SAM" id="Phobius"/>
    </source>
</evidence>
<dbReference type="InterPro" id="IPR001123">
    <property type="entry name" value="LeuE-type"/>
</dbReference>
<name>A0ABU4YW25_9HYPH</name>
<gene>
    <name evidence="7" type="ORF">RFN29_00335</name>
</gene>
<comment type="subcellular location">
    <subcellularLocation>
        <location evidence="1">Cell membrane</location>
        <topology evidence="1">Multi-pass membrane protein</topology>
    </subcellularLocation>
</comment>